<dbReference type="EMBL" id="JAHUTJ010024733">
    <property type="protein sequence ID" value="MED6273103.1"/>
    <property type="molecule type" value="Genomic_DNA"/>
</dbReference>
<evidence type="ECO:0000313" key="3">
    <source>
        <dbReference type="Proteomes" id="UP001352852"/>
    </source>
</evidence>
<evidence type="ECO:0000256" key="1">
    <source>
        <dbReference type="SAM" id="MobiDB-lite"/>
    </source>
</evidence>
<gene>
    <name evidence="2" type="ORF">CHARACLAT_003261</name>
</gene>
<proteinExistence type="predicted"/>
<protein>
    <recommendedName>
        <fullName evidence="4">Secreted protein</fullName>
    </recommendedName>
</protein>
<dbReference type="Proteomes" id="UP001352852">
    <property type="component" value="Unassembled WGS sequence"/>
</dbReference>
<organism evidence="2 3">
    <name type="scientific">Characodon lateralis</name>
    <dbReference type="NCBI Taxonomy" id="208331"/>
    <lineage>
        <taxon>Eukaryota</taxon>
        <taxon>Metazoa</taxon>
        <taxon>Chordata</taxon>
        <taxon>Craniata</taxon>
        <taxon>Vertebrata</taxon>
        <taxon>Euteleostomi</taxon>
        <taxon>Actinopterygii</taxon>
        <taxon>Neopterygii</taxon>
        <taxon>Teleostei</taxon>
        <taxon>Neoteleostei</taxon>
        <taxon>Acanthomorphata</taxon>
        <taxon>Ovalentaria</taxon>
        <taxon>Atherinomorphae</taxon>
        <taxon>Cyprinodontiformes</taxon>
        <taxon>Goodeidae</taxon>
        <taxon>Characodon</taxon>
    </lineage>
</organism>
<comment type="caution">
    <text evidence="2">The sequence shown here is derived from an EMBL/GenBank/DDBJ whole genome shotgun (WGS) entry which is preliminary data.</text>
</comment>
<feature type="region of interest" description="Disordered" evidence="1">
    <location>
        <begin position="47"/>
        <end position="74"/>
    </location>
</feature>
<reference evidence="2 3" key="1">
    <citation type="submission" date="2021-06" db="EMBL/GenBank/DDBJ databases">
        <authorList>
            <person name="Palmer J.M."/>
        </authorList>
    </citation>
    <scope>NUCLEOTIDE SEQUENCE [LARGE SCALE GENOMIC DNA]</scope>
    <source>
        <strain evidence="2 3">CL_MEX2019</strain>
        <tissue evidence="2">Muscle</tissue>
    </source>
</reference>
<evidence type="ECO:0008006" key="4">
    <source>
        <dbReference type="Google" id="ProtNLM"/>
    </source>
</evidence>
<evidence type="ECO:0000313" key="2">
    <source>
        <dbReference type="EMBL" id="MED6273103.1"/>
    </source>
</evidence>
<sequence length="74" mass="8215">MLMSCCSRQACLASLPMSVFACLACPFIVLVPASSYRPFSVLFEETSTGKMQEKKEPKILQLRVPQTARPPRPP</sequence>
<name>A0ABU7DHF7_9TELE</name>
<accession>A0ABU7DHF7</accession>
<keyword evidence="3" id="KW-1185">Reference proteome</keyword>